<evidence type="ECO:0000313" key="3">
    <source>
        <dbReference type="EnsemblPlants" id="KQK00430"/>
    </source>
</evidence>
<dbReference type="Proteomes" id="UP000008810">
    <property type="component" value="Chromosome 3"/>
</dbReference>
<reference evidence="3" key="3">
    <citation type="submission" date="2018-08" db="UniProtKB">
        <authorList>
            <consortium name="EnsemblPlants"/>
        </authorList>
    </citation>
    <scope>IDENTIFICATION</scope>
    <source>
        <strain evidence="3">cv. Bd21</strain>
    </source>
</reference>
<evidence type="ECO:0000313" key="2">
    <source>
        <dbReference type="EMBL" id="KQK00430.1"/>
    </source>
</evidence>
<proteinExistence type="predicted"/>
<gene>
    <name evidence="2" type="ORF">BRADI_3g49365v3</name>
</gene>
<reference evidence="2 3" key="1">
    <citation type="journal article" date="2010" name="Nature">
        <title>Genome sequencing and analysis of the model grass Brachypodium distachyon.</title>
        <authorList>
            <consortium name="International Brachypodium Initiative"/>
        </authorList>
    </citation>
    <scope>NUCLEOTIDE SEQUENCE [LARGE SCALE GENOMIC DNA]</scope>
    <source>
        <strain evidence="2 3">Bd21</strain>
    </source>
</reference>
<organism evidence="2">
    <name type="scientific">Brachypodium distachyon</name>
    <name type="common">Purple false brome</name>
    <name type="synonym">Trachynia distachya</name>
    <dbReference type="NCBI Taxonomy" id="15368"/>
    <lineage>
        <taxon>Eukaryota</taxon>
        <taxon>Viridiplantae</taxon>
        <taxon>Streptophyta</taxon>
        <taxon>Embryophyta</taxon>
        <taxon>Tracheophyta</taxon>
        <taxon>Spermatophyta</taxon>
        <taxon>Magnoliopsida</taxon>
        <taxon>Liliopsida</taxon>
        <taxon>Poales</taxon>
        <taxon>Poaceae</taxon>
        <taxon>BOP clade</taxon>
        <taxon>Pooideae</taxon>
        <taxon>Stipodae</taxon>
        <taxon>Brachypodieae</taxon>
        <taxon>Brachypodium</taxon>
    </lineage>
</organism>
<dbReference type="Gramene" id="KQK00430">
    <property type="protein sequence ID" value="KQK00430"/>
    <property type="gene ID" value="BRADI_3g49365v3"/>
</dbReference>
<evidence type="ECO:0000313" key="4">
    <source>
        <dbReference type="Proteomes" id="UP000008810"/>
    </source>
</evidence>
<feature type="region of interest" description="Disordered" evidence="1">
    <location>
        <begin position="1"/>
        <end position="27"/>
    </location>
</feature>
<name>A0A0Q3M7L9_BRADI</name>
<feature type="compositionally biased region" description="Basic and acidic residues" evidence="1">
    <location>
        <begin position="1"/>
        <end position="15"/>
    </location>
</feature>
<dbReference type="InParanoid" id="A0A0Q3M7L9"/>
<dbReference type="EnsemblPlants" id="KQK00430">
    <property type="protein sequence ID" value="KQK00430"/>
    <property type="gene ID" value="BRADI_3g49365v3"/>
</dbReference>
<dbReference type="EMBL" id="CM000882">
    <property type="protein sequence ID" value="KQK00430.1"/>
    <property type="molecule type" value="Genomic_DNA"/>
</dbReference>
<dbReference type="AlphaFoldDB" id="A0A0Q3M7L9"/>
<reference evidence="2" key="2">
    <citation type="submission" date="2017-06" db="EMBL/GenBank/DDBJ databases">
        <title>WGS assembly of Brachypodium distachyon.</title>
        <authorList>
            <consortium name="The International Brachypodium Initiative"/>
            <person name="Lucas S."/>
            <person name="Harmon-Smith M."/>
            <person name="Lail K."/>
            <person name="Tice H."/>
            <person name="Grimwood J."/>
            <person name="Bruce D."/>
            <person name="Barry K."/>
            <person name="Shu S."/>
            <person name="Lindquist E."/>
            <person name="Wang M."/>
            <person name="Pitluck S."/>
            <person name="Vogel J.P."/>
            <person name="Garvin D.F."/>
            <person name="Mockler T.C."/>
            <person name="Schmutz J."/>
            <person name="Rokhsar D."/>
            <person name="Bevan M.W."/>
        </authorList>
    </citation>
    <scope>NUCLEOTIDE SEQUENCE</scope>
    <source>
        <strain evidence="2">Bd21</strain>
    </source>
</reference>
<sequence>MKEKTTAEHGCELRSPDATAQSPVGKEMKPAAGSLLPPTTVLLRGCPHQYRARPLGVASFSLVLPVTETLTVNYSGKRGRARAVTSKRRGNRLRVPMAQSIAVAAHWWWLRRVIAVPRVLPARPNASVQGSYLPGNKR</sequence>
<keyword evidence="4" id="KW-1185">Reference proteome</keyword>
<protein>
    <submittedName>
        <fullName evidence="2 3">Uncharacterized protein</fullName>
    </submittedName>
</protein>
<accession>A0A0Q3M7L9</accession>
<evidence type="ECO:0000256" key="1">
    <source>
        <dbReference type="SAM" id="MobiDB-lite"/>
    </source>
</evidence>